<dbReference type="Proteomes" id="UP001249020">
    <property type="component" value="Unassembled WGS sequence"/>
</dbReference>
<dbReference type="AlphaFoldDB" id="A0AAW8QXV3"/>
<dbReference type="EMBL" id="JAVRIE010000001">
    <property type="protein sequence ID" value="MDT0581832.1"/>
    <property type="molecule type" value="Genomic_DNA"/>
</dbReference>
<accession>A0AAW8QXV3</accession>
<comment type="caution">
    <text evidence="1">The sequence shown here is derived from an EMBL/GenBank/DDBJ whole genome shotgun (WGS) entry which is preliminary data.</text>
</comment>
<organism evidence="1 2">
    <name type="scientific">Brumicola blandensis</name>
    <dbReference type="NCBI Taxonomy" id="3075611"/>
    <lineage>
        <taxon>Bacteria</taxon>
        <taxon>Pseudomonadati</taxon>
        <taxon>Pseudomonadota</taxon>
        <taxon>Gammaproteobacteria</taxon>
        <taxon>Alteromonadales</taxon>
        <taxon>Alteromonadaceae</taxon>
        <taxon>Brumicola</taxon>
    </lineage>
</organism>
<evidence type="ECO:0000313" key="1">
    <source>
        <dbReference type="EMBL" id="MDT0581832.1"/>
    </source>
</evidence>
<keyword evidence="2" id="KW-1185">Reference proteome</keyword>
<evidence type="ECO:0000313" key="2">
    <source>
        <dbReference type="Proteomes" id="UP001249020"/>
    </source>
</evidence>
<gene>
    <name evidence="1" type="ORF">RM544_04710</name>
</gene>
<reference evidence="1 2" key="1">
    <citation type="submission" date="2023-09" db="EMBL/GenBank/DDBJ databases">
        <authorList>
            <person name="Rey-Velasco X."/>
        </authorList>
    </citation>
    <scope>NUCLEOTIDE SEQUENCE [LARGE SCALE GENOMIC DNA]</scope>
    <source>
        <strain evidence="1 2">W409</strain>
    </source>
</reference>
<dbReference type="RefSeq" id="WP_311360605.1">
    <property type="nucleotide sequence ID" value="NZ_JAVRIE010000001.1"/>
</dbReference>
<name>A0AAW8QXV3_9ALTE</name>
<protein>
    <submittedName>
        <fullName evidence="1">Uncharacterized protein</fullName>
    </submittedName>
</protein>
<sequence>MSTKQKLRPFQRIMRKHAKSESVQQRQSDLLMQFSGKDHEAVALLLKEWLKQSERKDKM</sequence>
<proteinExistence type="predicted"/>